<sequence>MTVHDIARRLPDIAALRDHCRALAMAEAVLEPEGSYRRHHFAAHWSRTEELASMETGSGDEYSVVFSPAGAWVRGFDHESPMSPYVDDRPWPGVLDEVPEVFRRYVGEPAFRGEDGLPHVTACLWRERGDGAWRAGTIAFPEGADDPDGSAYLFGLLVDRSPEAFADFARDYYGRPVDPAAVRHVLALRPLTDEAVAALNPAATLAGLAGHIAAIGYPRAR</sequence>
<name>A0ABW4PNE6_9ACTN</name>
<evidence type="ECO:0000313" key="1">
    <source>
        <dbReference type="EMBL" id="MFD1830791.1"/>
    </source>
</evidence>
<gene>
    <name evidence="1" type="ORF">ACFSJS_14070</name>
</gene>
<evidence type="ECO:0000313" key="2">
    <source>
        <dbReference type="Proteomes" id="UP001597365"/>
    </source>
</evidence>
<keyword evidence="2" id="KW-1185">Reference proteome</keyword>
<reference evidence="2" key="1">
    <citation type="journal article" date="2019" name="Int. J. Syst. Evol. Microbiol.">
        <title>The Global Catalogue of Microorganisms (GCM) 10K type strain sequencing project: providing services to taxonomists for standard genome sequencing and annotation.</title>
        <authorList>
            <consortium name="The Broad Institute Genomics Platform"/>
            <consortium name="The Broad Institute Genome Sequencing Center for Infectious Disease"/>
            <person name="Wu L."/>
            <person name="Ma J."/>
        </authorList>
    </citation>
    <scope>NUCLEOTIDE SEQUENCE [LARGE SCALE GENOMIC DNA]</scope>
    <source>
        <strain evidence="2">CGMCC 4.7455</strain>
    </source>
</reference>
<proteinExistence type="predicted"/>
<dbReference type="RefSeq" id="WP_380900061.1">
    <property type="nucleotide sequence ID" value="NZ_JBHUFU010000007.1"/>
</dbReference>
<accession>A0ABW4PNE6</accession>
<comment type="caution">
    <text evidence="1">The sequence shown here is derived from an EMBL/GenBank/DDBJ whole genome shotgun (WGS) entry which is preliminary data.</text>
</comment>
<dbReference type="EMBL" id="JBHUFU010000007">
    <property type="protein sequence ID" value="MFD1830791.1"/>
    <property type="molecule type" value="Genomic_DNA"/>
</dbReference>
<organism evidence="1 2">
    <name type="scientific">Streptomyces desertarenae</name>
    <dbReference type="NCBI Taxonomy" id="2666184"/>
    <lineage>
        <taxon>Bacteria</taxon>
        <taxon>Bacillati</taxon>
        <taxon>Actinomycetota</taxon>
        <taxon>Actinomycetes</taxon>
        <taxon>Kitasatosporales</taxon>
        <taxon>Streptomycetaceae</taxon>
        <taxon>Streptomyces</taxon>
    </lineage>
</organism>
<protein>
    <submittedName>
        <fullName evidence="1">Uncharacterized protein</fullName>
    </submittedName>
</protein>
<dbReference type="Proteomes" id="UP001597365">
    <property type="component" value="Unassembled WGS sequence"/>
</dbReference>